<evidence type="ECO:0000256" key="2">
    <source>
        <dbReference type="ARBA" id="ARBA00022857"/>
    </source>
</evidence>
<dbReference type="Pfam" id="PF13561">
    <property type="entry name" value="adh_short_C2"/>
    <property type="match status" value="1"/>
</dbReference>
<evidence type="ECO:0000313" key="6">
    <source>
        <dbReference type="RefSeq" id="XP_033569293.1"/>
    </source>
</evidence>
<reference evidence="4 6" key="1">
    <citation type="journal article" date="2020" name="Stud. Mycol.">
        <title>101 Dothideomycetes genomes: a test case for predicting lifestyles and emergence of pathogens.</title>
        <authorList>
            <person name="Haridas S."/>
            <person name="Albert R."/>
            <person name="Binder M."/>
            <person name="Bloem J."/>
            <person name="Labutti K."/>
            <person name="Salamov A."/>
            <person name="Andreopoulos B."/>
            <person name="Baker S."/>
            <person name="Barry K."/>
            <person name="Bills G."/>
            <person name="Bluhm B."/>
            <person name="Cannon C."/>
            <person name="Castanera R."/>
            <person name="Culley D."/>
            <person name="Daum C."/>
            <person name="Ezra D."/>
            <person name="Gonzalez J."/>
            <person name="Henrissat B."/>
            <person name="Kuo A."/>
            <person name="Liang C."/>
            <person name="Lipzen A."/>
            <person name="Lutzoni F."/>
            <person name="Magnuson J."/>
            <person name="Mondo S."/>
            <person name="Nolan M."/>
            <person name="Ohm R."/>
            <person name="Pangilinan J."/>
            <person name="Park H.-J."/>
            <person name="Ramirez L."/>
            <person name="Alfaro M."/>
            <person name="Sun H."/>
            <person name="Tritt A."/>
            <person name="Yoshinaga Y."/>
            <person name="Zwiers L.-H."/>
            <person name="Turgeon B."/>
            <person name="Goodwin S."/>
            <person name="Spatafora J."/>
            <person name="Crous P."/>
            <person name="Grigoriev I."/>
        </authorList>
    </citation>
    <scope>NUCLEOTIDE SEQUENCE</scope>
    <source>
        <strain evidence="4 6">CBS 304.34</strain>
    </source>
</reference>
<dbReference type="Proteomes" id="UP000504636">
    <property type="component" value="Unplaced"/>
</dbReference>
<keyword evidence="5" id="KW-1185">Reference proteome</keyword>
<dbReference type="GeneID" id="54467926"/>
<proteinExistence type="inferred from homology"/>
<evidence type="ECO:0000313" key="4">
    <source>
        <dbReference type="EMBL" id="KAF2802329.1"/>
    </source>
</evidence>
<evidence type="ECO:0000256" key="3">
    <source>
        <dbReference type="ARBA" id="ARBA00023002"/>
    </source>
</evidence>
<dbReference type="RefSeq" id="XP_033569293.1">
    <property type="nucleotide sequence ID" value="XM_033727033.1"/>
</dbReference>
<dbReference type="Gene3D" id="3.40.50.720">
    <property type="entry name" value="NAD(P)-binding Rossmann-like Domain"/>
    <property type="match status" value="1"/>
</dbReference>
<dbReference type="PRINTS" id="PR00081">
    <property type="entry name" value="GDHRDH"/>
</dbReference>
<dbReference type="PANTHER" id="PTHR24321:SF8">
    <property type="entry name" value="ESTRADIOL 17-BETA-DEHYDROGENASE 8-RELATED"/>
    <property type="match status" value="1"/>
</dbReference>
<dbReference type="GO" id="GO:0016491">
    <property type="term" value="F:oxidoreductase activity"/>
    <property type="evidence" value="ECO:0007669"/>
    <property type="project" value="UniProtKB-KW"/>
</dbReference>
<organism evidence="4">
    <name type="scientific">Mytilinidion resinicola</name>
    <dbReference type="NCBI Taxonomy" id="574789"/>
    <lineage>
        <taxon>Eukaryota</taxon>
        <taxon>Fungi</taxon>
        <taxon>Dikarya</taxon>
        <taxon>Ascomycota</taxon>
        <taxon>Pezizomycotina</taxon>
        <taxon>Dothideomycetes</taxon>
        <taxon>Pleosporomycetidae</taxon>
        <taxon>Mytilinidiales</taxon>
        <taxon>Mytilinidiaceae</taxon>
        <taxon>Mytilinidion</taxon>
    </lineage>
</organism>
<protein>
    <submittedName>
        <fullName evidence="4 6">NAD(P)-binding protein</fullName>
    </submittedName>
</protein>
<accession>A0A6A6Y105</accession>
<dbReference type="CDD" id="cd05233">
    <property type="entry name" value="SDR_c"/>
    <property type="match status" value="1"/>
</dbReference>
<dbReference type="OrthoDB" id="5840532at2759"/>
<dbReference type="PRINTS" id="PR00080">
    <property type="entry name" value="SDRFAMILY"/>
</dbReference>
<dbReference type="InterPro" id="IPR036291">
    <property type="entry name" value="NAD(P)-bd_dom_sf"/>
</dbReference>
<keyword evidence="2" id="KW-0521">NADP</keyword>
<reference evidence="6" key="3">
    <citation type="submission" date="2025-04" db="UniProtKB">
        <authorList>
            <consortium name="RefSeq"/>
        </authorList>
    </citation>
    <scope>IDENTIFICATION</scope>
    <source>
        <strain evidence="6">CBS 304.34</strain>
    </source>
</reference>
<dbReference type="PANTHER" id="PTHR24321">
    <property type="entry name" value="DEHYDROGENASES, SHORT CHAIN"/>
    <property type="match status" value="1"/>
</dbReference>
<dbReference type="SUPFAM" id="SSF51735">
    <property type="entry name" value="NAD(P)-binding Rossmann-fold domains"/>
    <property type="match status" value="1"/>
</dbReference>
<dbReference type="EMBL" id="MU003724">
    <property type="protein sequence ID" value="KAF2802329.1"/>
    <property type="molecule type" value="Genomic_DNA"/>
</dbReference>
<evidence type="ECO:0000313" key="5">
    <source>
        <dbReference type="Proteomes" id="UP000504636"/>
    </source>
</evidence>
<dbReference type="InterPro" id="IPR002347">
    <property type="entry name" value="SDR_fam"/>
</dbReference>
<dbReference type="FunFam" id="3.40.50.720:FF:000084">
    <property type="entry name" value="Short-chain dehydrogenase reductase"/>
    <property type="match status" value="1"/>
</dbReference>
<comment type="similarity">
    <text evidence="1">Belongs to the short-chain dehydrogenases/reductases (SDR) family.</text>
</comment>
<dbReference type="AlphaFoldDB" id="A0A6A6Y105"/>
<name>A0A6A6Y105_9PEZI</name>
<keyword evidence="3" id="KW-0560">Oxidoreductase</keyword>
<reference evidence="6" key="2">
    <citation type="submission" date="2020-04" db="EMBL/GenBank/DDBJ databases">
        <authorList>
            <consortium name="NCBI Genome Project"/>
        </authorList>
    </citation>
    <scope>NUCLEOTIDE SEQUENCE</scope>
    <source>
        <strain evidence="6">CBS 304.34</strain>
    </source>
</reference>
<gene>
    <name evidence="4 6" type="ORF">BDZ99DRAFT_551690</name>
</gene>
<sequence>MDFPGVALVTGGASGIGKATAIRYAIEGCKRIVIADVNAELLQTTQKEIQEKYPDAKVKAITLDVRSLESVQNMVDEAVAEFGRIDYLANVAGIVKYGNTTILSEEDWDLVLQVNLRGVFFCSKAVIKQMLKQEPLISKNSPYPARGAIVNVASQAGLKGNGDLPCYSASKHGVVGLSKSDGLKFATDGIRVNALCPGTIETPILGKLPQGDIAKERQEARMREIAMKRVGQSDEIAHCIMFLTSGRSSFVTATYLAADGGYR</sequence>
<evidence type="ECO:0000256" key="1">
    <source>
        <dbReference type="ARBA" id="ARBA00006484"/>
    </source>
</evidence>